<dbReference type="EMBL" id="JBIGHY010000013">
    <property type="protein sequence ID" value="MFG6416909.1"/>
    <property type="molecule type" value="Genomic_DNA"/>
</dbReference>
<protein>
    <submittedName>
        <fullName evidence="2">DUF599 family protein</fullName>
    </submittedName>
</protein>
<reference evidence="2 3" key="1">
    <citation type="submission" date="2024-09" db="EMBL/GenBank/DDBJ databases">
        <title>Novel species of the genus Pelomonas and Roseateles isolated from streams.</title>
        <authorList>
            <person name="Lu H."/>
        </authorList>
    </citation>
    <scope>NUCLEOTIDE SEQUENCE [LARGE SCALE GENOMIC DNA]</scope>
    <source>
        <strain evidence="2 3">DC23W</strain>
    </source>
</reference>
<dbReference type="Proteomes" id="UP001606300">
    <property type="component" value="Unassembled WGS sequence"/>
</dbReference>
<feature type="transmembrane region" description="Helical" evidence="1">
    <location>
        <begin position="166"/>
        <end position="196"/>
    </location>
</feature>
<feature type="transmembrane region" description="Helical" evidence="1">
    <location>
        <begin position="6"/>
        <end position="25"/>
    </location>
</feature>
<feature type="transmembrane region" description="Helical" evidence="1">
    <location>
        <begin position="105"/>
        <end position="125"/>
    </location>
</feature>
<organism evidence="2 3">
    <name type="scientific">Pelomonas dachongensis</name>
    <dbReference type="NCBI Taxonomy" id="3299029"/>
    <lineage>
        <taxon>Bacteria</taxon>
        <taxon>Pseudomonadati</taxon>
        <taxon>Pseudomonadota</taxon>
        <taxon>Betaproteobacteria</taxon>
        <taxon>Burkholderiales</taxon>
        <taxon>Sphaerotilaceae</taxon>
        <taxon>Roseateles</taxon>
    </lineage>
</organism>
<feature type="transmembrane region" description="Helical" evidence="1">
    <location>
        <begin position="63"/>
        <end position="85"/>
    </location>
</feature>
<sequence>MDASWMPVCLTVAVLLAYEGLLVLLPRRLAAARHAGLREEWLRVVSAQPGAELLAVQTLRNSLMSATLLASTAALALMGSVTLAAPSLHAGLASTTPHPRLLLELVLLALLFASLASTLMAVRLYNHAGFIGGLPVGSPARVRWTEAGVGYVRRAGLLYGVGLRQLVLVAPVVAALLLPAAGPVAAALVAAVLYSLDRFDADAVGG</sequence>
<dbReference type="Pfam" id="PF04654">
    <property type="entry name" value="DUF599"/>
    <property type="match status" value="1"/>
</dbReference>
<dbReference type="PANTHER" id="PTHR31881">
    <property type="match status" value="1"/>
</dbReference>
<evidence type="ECO:0000313" key="2">
    <source>
        <dbReference type="EMBL" id="MFG6416909.1"/>
    </source>
</evidence>
<keyword evidence="1" id="KW-1133">Transmembrane helix</keyword>
<keyword evidence="1" id="KW-0812">Transmembrane</keyword>
<dbReference type="RefSeq" id="WP_394472970.1">
    <property type="nucleotide sequence ID" value="NZ_JBIGHY010000013.1"/>
</dbReference>
<proteinExistence type="predicted"/>
<dbReference type="InterPro" id="IPR006747">
    <property type="entry name" value="DUF599"/>
</dbReference>
<evidence type="ECO:0000313" key="3">
    <source>
        <dbReference type="Proteomes" id="UP001606300"/>
    </source>
</evidence>
<evidence type="ECO:0000256" key="1">
    <source>
        <dbReference type="SAM" id="Phobius"/>
    </source>
</evidence>
<keyword evidence="1" id="KW-0472">Membrane</keyword>
<comment type="caution">
    <text evidence="2">The sequence shown here is derived from an EMBL/GenBank/DDBJ whole genome shotgun (WGS) entry which is preliminary data.</text>
</comment>
<gene>
    <name evidence="2" type="ORF">ACG02S_23705</name>
</gene>
<accession>A0ABW7ETS0</accession>
<dbReference type="PANTHER" id="PTHR31881:SF6">
    <property type="entry name" value="OS09G0494600 PROTEIN"/>
    <property type="match status" value="1"/>
</dbReference>
<keyword evidence="3" id="KW-1185">Reference proteome</keyword>
<name>A0ABW7ETS0_9BURK</name>